<proteinExistence type="predicted"/>
<comment type="caution">
    <text evidence="1">The sequence shown here is derived from an EMBL/GenBank/DDBJ whole genome shotgun (WGS) entry which is preliminary data.</text>
</comment>
<organism evidence="1 2">
    <name type="scientific">Marmota monax</name>
    <name type="common">Woodchuck</name>
    <dbReference type="NCBI Taxonomy" id="9995"/>
    <lineage>
        <taxon>Eukaryota</taxon>
        <taxon>Metazoa</taxon>
        <taxon>Chordata</taxon>
        <taxon>Craniata</taxon>
        <taxon>Vertebrata</taxon>
        <taxon>Euteleostomi</taxon>
        <taxon>Mammalia</taxon>
        <taxon>Eutheria</taxon>
        <taxon>Euarchontoglires</taxon>
        <taxon>Glires</taxon>
        <taxon>Rodentia</taxon>
        <taxon>Sciuromorpha</taxon>
        <taxon>Sciuridae</taxon>
        <taxon>Xerinae</taxon>
        <taxon>Marmotini</taxon>
        <taxon>Marmota</taxon>
    </lineage>
</organism>
<feature type="non-terminal residue" evidence="1">
    <location>
        <position position="1"/>
    </location>
</feature>
<gene>
    <name evidence="1" type="ORF">MONAX_5E006219</name>
</gene>
<evidence type="ECO:0000313" key="2">
    <source>
        <dbReference type="Proteomes" id="UP000335636"/>
    </source>
</evidence>
<dbReference type="Proteomes" id="UP000335636">
    <property type="component" value="Unassembled WGS sequence"/>
</dbReference>
<dbReference type="EMBL" id="CABDUW010000273">
    <property type="protein sequence ID" value="VTJ64640.1"/>
    <property type="molecule type" value="Genomic_DNA"/>
</dbReference>
<evidence type="ECO:0000313" key="1">
    <source>
        <dbReference type="EMBL" id="VTJ64640.1"/>
    </source>
</evidence>
<accession>A0A5E4B6E8</accession>
<dbReference type="AlphaFoldDB" id="A0A5E4B6E8"/>
<sequence>AKKEIEYQELMFLLTGGVSLKAAEKNPDPTWLQDKSWEEICRASEFPAFKKL</sequence>
<feature type="non-terminal residue" evidence="1">
    <location>
        <position position="52"/>
    </location>
</feature>
<reference evidence="1" key="1">
    <citation type="submission" date="2019-04" db="EMBL/GenBank/DDBJ databases">
        <authorList>
            <person name="Alioto T."/>
            <person name="Alioto T."/>
        </authorList>
    </citation>
    <scope>NUCLEOTIDE SEQUENCE [LARGE SCALE GENOMIC DNA]</scope>
</reference>
<protein>
    <submittedName>
        <fullName evidence="1">Uncharacterized protein</fullName>
    </submittedName>
</protein>
<name>A0A5E4B6E8_MARMO</name>
<keyword evidence="2" id="KW-1185">Reference proteome</keyword>